<keyword evidence="2" id="KW-1185">Reference proteome</keyword>
<evidence type="ECO:0000313" key="1">
    <source>
        <dbReference type="EMBL" id="KAK7328791.1"/>
    </source>
</evidence>
<evidence type="ECO:0000313" key="2">
    <source>
        <dbReference type="Proteomes" id="UP001367508"/>
    </source>
</evidence>
<gene>
    <name evidence="1" type="ORF">VNO77_22913</name>
</gene>
<protein>
    <submittedName>
        <fullName evidence="1">Uncharacterized protein</fullName>
    </submittedName>
</protein>
<comment type="caution">
    <text evidence="1">The sequence shown here is derived from an EMBL/GenBank/DDBJ whole genome shotgun (WGS) entry which is preliminary data.</text>
</comment>
<accession>A0AAN9QB11</accession>
<organism evidence="1 2">
    <name type="scientific">Canavalia gladiata</name>
    <name type="common">Sword bean</name>
    <name type="synonym">Dolichos gladiatus</name>
    <dbReference type="NCBI Taxonomy" id="3824"/>
    <lineage>
        <taxon>Eukaryota</taxon>
        <taxon>Viridiplantae</taxon>
        <taxon>Streptophyta</taxon>
        <taxon>Embryophyta</taxon>
        <taxon>Tracheophyta</taxon>
        <taxon>Spermatophyta</taxon>
        <taxon>Magnoliopsida</taxon>
        <taxon>eudicotyledons</taxon>
        <taxon>Gunneridae</taxon>
        <taxon>Pentapetalae</taxon>
        <taxon>rosids</taxon>
        <taxon>fabids</taxon>
        <taxon>Fabales</taxon>
        <taxon>Fabaceae</taxon>
        <taxon>Papilionoideae</taxon>
        <taxon>50 kb inversion clade</taxon>
        <taxon>NPAAA clade</taxon>
        <taxon>indigoferoid/millettioid clade</taxon>
        <taxon>Phaseoleae</taxon>
        <taxon>Canavalia</taxon>
    </lineage>
</organism>
<dbReference type="EMBL" id="JAYMYQ010000005">
    <property type="protein sequence ID" value="KAK7328791.1"/>
    <property type="molecule type" value="Genomic_DNA"/>
</dbReference>
<proteinExistence type="predicted"/>
<name>A0AAN9QB11_CANGL</name>
<reference evidence="1 2" key="1">
    <citation type="submission" date="2024-01" db="EMBL/GenBank/DDBJ databases">
        <title>The genomes of 5 underutilized Papilionoideae crops provide insights into root nodulation and disease resistanc.</title>
        <authorList>
            <person name="Jiang F."/>
        </authorList>
    </citation>
    <scope>NUCLEOTIDE SEQUENCE [LARGE SCALE GENOMIC DNA]</scope>
    <source>
        <strain evidence="1">LVBAO_FW01</strain>
        <tissue evidence="1">Leaves</tissue>
    </source>
</reference>
<sequence>MCCTGGSKPRLQDVHSDHLSHLTFMAYIPFASHICICGKTINGPDKAIVQRGESGMPNLGIHDMNPKRTWNIRCTTEAIETEEWKNHNPNPHVQYSSLCTIQIPFLHSTHSTTSTLQKLILPCSLLVDNIKTPLAYTYSCCLQSQLVRGRFISRRSHEGAWCNQGDPQQNACRGNPLCLRVTHYWANQLMAYSVCIGVLHQDATSISRGHVGSACR</sequence>
<dbReference type="Proteomes" id="UP001367508">
    <property type="component" value="Unassembled WGS sequence"/>
</dbReference>
<dbReference type="AlphaFoldDB" id="A0AAN9QB11"/>